<feature type="compositionally biased region" description="Low complexity" evidence="1">
    <location>
        <begin position="49"/>
        <end position="60"/>
    </location>
</feature>
<feature type="region of interest" description="Disordered" evidence="1">
    <location>
        <begin position="33"/>
        <end position="108"/>
    </location>
</feature>
<accession>A0A6J4IFK9</accession>
<proteinExistence type="predicted"/>
<gene>
    <name evidence="3" type="ORF">AVDCRST_MAG76-2164</name>
</gene>
<dbReference type="EMBL" id="CADCSZ010000135">
    <property type="protein sequence ID" value="CAA9248804.1"/>
    <property type="molecule type" value="Genomic_DNA"/>
</dbReference>
<evidence type="ECO:0000256" key="2">
    <source>
        <dbReference type="SAM" id="SignalP"/>
    </source>
</evidence>
<sequence>MAMTALPFRLVLAGASGLLLLGGVVGAVTVADDDDSERATPVASSEGSSTTVAAPADTAPPEVPAAPEPATTSTTGAVAGPATTAGRATTTAARPRRGASGAPGPLVAPKVGAYGYDATTTSSGGAPSTSRVTVTVEAAGSEGAATLQDISIPTDQLGQRTTIRSRVAWGPAGAIVRRSQAGGGDCSWQPEWPQYVGALRVGRAWTYDTRCTVTMPVQATVQRRGSRQVTGTETVDAAGRQVATWTVAVDETTVISTPLGAITVRSVGTEQLAPSLGVPVAKTESLSGTGIAPGSTSTLKLVSLP</sequence>
<evidence type="ECO:0000256" key="1">
    <source>
        <dbReference type="SAM" id="MobiDB-lite"/>
    </source>
</evidence>
<feature type="chain" id="PRO_5027050302" evidence="2">
    <location>
        <begin position="28"/>
        <end position="305"/>
    </location>
</feature>
<keyword evidence="2" id="KW-0732">Signal</keyword>
<dbReference type="AlphaFoldDB" id="A0A6J4IFK9"/>
<name>A0A6J4IFK9_9ACTN</name>
<organism evidence="3">
    <name type="scientific">uncultured Acidimicrobiales bacterium</name>
    <dbReference type="NCBI Taxonomy" id="310071"/>
    <lineage>
        <taxon>Bacteria</taxon>
        <taxon>Bacillati</taxon>
        <taxon>Actinomycetota</taxon>
        <taxon>Acidimicrobiia</taxon>
        <taxon>Acidimicrobiales</taxon>
        <taxon>environmental samples</taxon>
    </lineage>
</organism>
<reference evidence="3" key="1">
    <citation type="submission" date="2020-02" db="EMBL/GenBank/DDBJ databases">
        <authorList>
            <person name="Meier V. D."/>
        </authorList>
    </citation>
    <scope>NUCLEOTIDE SEQUENCE</scope>
    <source>
        <strain evidence="3">AVDCRST_MAG76</strain>
    </source>
</reference>
<protein>
    <submittedName>
        <fullName evidence="3">Uncharacterized protein</fullName>
    </submittedName>
</protein>
<feature type="compositionally biased region" description="Low complexity" evidence="1">
    <location>
        <begin position="68"/>
        <end position="105"/>
    </location>
</feature>
<feature type="signal peptide" evidence="2">
    <location>
        <begin position="1"/>
        <end position="27"/>
    </location>
</feature>
<evidence type="ECO:0000313" key="3">
    <source>
        <dbReference type="EMBL" id="CAA9248804.1"/>
    </source>
</evidence>